<protein>
    <recommendedName>
        <fullName evidence="2">DUF6534 domain-containing protein</fullName>
    </recommendedName>
</protein>
<dbReference type="EMBL" id="KN837285">
    <property type="protein sequence ID" value="KIJ29347.1"/>
    <property type="molecule type" value="Genomic_DNA"/>
</dbReference>
<feature type="transmembrane region" description="Helical" evidence="1">
    <location>
        <begin position="122"/>
        <end position="144"/>
    </location>
</feature>
<dbReference type="InterPro" id="IPR045339">
    <property type="entry name" value="DUF6534"/>
</dbReference>
<dbReference type="HOGENOM" id="CLU_046025_2_0_1"/>
<accession>A0A0C9UKF8</accession>
<evidence type="ECO:0000313" key="3">
    <source>
        <dbReference type="EMBL" id="KIJ29347.1"/>
    </source>
</evidence>
<feature type="transmembrane region" description="Helical" evidence="1">
    <location>
        <begin position="15"/>
        <end position="39"/>
    </location>
</feature>
<keyword evidence="1" id="KW-0472">Membrane</keyword>
<dbReference type="AlphaFoldDB" id="A0A0C9UKF8"/>
<feature type="transmembrane region" description="Helical" evidence="1">
    <location>
        <begin position="206"/>
        <end position="231"/>
    </location>
</feature>
<feature type="transmembrane region" description="Helical" evidence="1">
    <location>
        <begin position="92"/>
        <end position="115"/>
    </location>
</feature>
<dbReference type="OrthoDB" id="3161836at2759"/>
<evidence type="ECO:0000256" key="1">
    <source>
        <dbReference type="SAM" id="Phobius"/>
    </source>
</evidence>
<dbReference type="Pfam" id="PF20152">
    <property type="entry name" value="DUF6534"/>
    <property type="match status" value="1"/>
</dbReference>
<gene>
    <name evidence="3" type="ORF">M422DRAFT_784305</name>
</gene>
<dbReference type="PANTHER" id="PTHR40465:SF1">
    <property type="entry name" value="DUF6534 DOMAIN-CONTAINING PROTEIN"/>
    <property type="match status" value="1"/>
</dbReference>
<keyword evidence="4" id="KW-1185">Reference proteome</keyword>
<evidence type="ECO:0000313" key="4">
    <source>
        <dbReference type="Proteomes" id="UP000054279"/>
    </source>
</evidence>
<proteinExistence type="predicted"/>
<dbReference type="PANTHER" id="PTHR40465">
    <property type="entry name" value="CHROMOSOME 1, WHOLE GENOME SHOTGUN SEQUENCE"/>
    <property type="match status" value="1"/>
</dbReference>
<name>A0A0C9UKF8_SPHS4</name>
<feature type="transmembrane region" description="Helical" evidence="1">
    <location>
        <begin position="51"/>
        <end position="72"/>
    </location>
</feature>
<organism evidence="3 4">
    <name type="scientific">Sphaerobolus stellatus (strain SS14)</name>
    <dbReference type="NCBI Taxonomy" id="990650"/>
    <lineage>
        <taxon>Eukaryota</taxon>
        <taxon>Fungi</taxon>
        <taxon>Dikarya</taxon>
        <taxon>Basidiomycota</taxon>
        <taxon>Agaricomycotina</taxon>
        <taxon>Agaricomycetes</taxon>
        <taxon>Phallomycetidae</taxon>
        <taxon>Geastrales</taxon>
        <taxon>Sphaerobolaceae</taxon>
        <taxon>Sphaerobolus</taxon>
    </lineage>
</organism>
<feature type="transmembrane region" description="Helical" evidence="1">
    <location>
        <begin position="164"/>
        <end position="185"/>
    </location>
</feature>
<reference evidence="3 4" key="1">
    <citation type="submission" date="2014-06" db="EMBL/GenBank/DDBJ databases">
        <title>Evolutionary Origins and Diversification of the Mycorrhizal Mutualists.</title>
        <authorList>
            <consortium name="DOE Joint Genome Institute"/>
            <consortium name="Mycorrhizal Genomics Consortium"/>
            <person name="Kohler A."/>
            <person name="Kuo A."/>
            <person name="Nagy L.G."/>
            <person name="Floudas D."/>
            <person name="Copeland A."/>
            <person name="Barry K.W."/>
            <person name="Cichocki N."/>
            <person name="Veneault-Fourrey C."/>
            <person name="LaButti K."/>
            <person name="Lindquist E.A."/>
            <person name="Lipzen A."/>
            <person name="Lundell T."/>
            <person name="Morin E."/>
            <person name="Murat C."/>
            <person name="Riley R."/>
            <person name="Ohm R."/>
            <person name="Sun H."/>
            <person name="Tunlid A."/>
            <person name="Henrissat B."/>
            <person name="Grigoriev I.V."/>
            <person name="Hibbett D.S."/>
            <person name="Martin F."/>
        </authorList>
    </citation>
    <scope>NUCLEOTIDE SEQUENCE [LARGE SCALE GENOMIC DNA]</scope>
    <source>
        <strain evidence="3 4">SS14</strain>
    </source>
</reference>
<evidence type="ECO:0000259" key="2">
    <source>
        <dbReference type="Pfam" id="PF20152"/>
    </source>
</evidence>
<feature type="domain" description="DUF6534" evidence="2">
    <location>
        <begin position="169"/>
        <end position="261"/>
    </location>
</feature>
<keyword evidence="1" id="KW-1133">Transmembrane helix</keyword>
<sequence>MPSSSPLSQFRQSNGLMFIAMLEAVSLWSVLCLQGFIYFTTYIKDPIALKLMVLWTLLLATAHVIMIAVKNYTSLIIQFGDIGNLNTVDPLVLFLLLPTTLIALTVQSFFIWRIWIFNGKKFLFPCILLFGELFQLAGNIFTLYQGSHITSLSALFAVDHVMLAYYGVAAAADVAISIAMIYLLSQRRLYDGGASPSKRSADILHRLIVLSVNSGLWTAIFAIGVLILSVVYQGTMFYSIFYFPLAHLYANSFLANLNARNFIRGQNNRTAKQSTFDRPNVFRLNPTVTSTSSEGEQGQAQILITTDTVKHTDNESDVRNNDWNNDWK</sequence>
<dbReference type="Proteomes" id="UP000054279">
    <property type="component" value="Unassembled WGS sequence"/>
</dbReference>
<keyword evidence="1" id="KW-0812">Transmembrane</keyword>
<feature type="transmembrane region" description="Helical" evidence="1">
    <location>
        <begin position="237"/>
        <end position="259"/>
    </location>
</feature>